<dbReference type="GO" id="GO:0002020">
    <property type="term" value="F:protease binding"/>
    <property type="evidence" value="ECO:0007669"/>
    <property type="project" value="InterPro"/>
</dbReference>
<accession>A0A2G8JLD2</accession>
<dbReference type="PROSITE" id="PS50209">
    <property type="entry name" value="CARD"/>
    <property type="match status" value="1"/>
</dbReference>
<evidence type="ECO:0000256" key="1">
    <source>
        <dbReference type="SAM" id="MobiDB-lite"/>
    </source>
</evidence>
<dbReference type="Proteomes" id="UP000230750">
    <property type="component" value="Unassembled WGS sequence"/>
</dbReference>
<keyword evidence="4" id="KW-1185">Reference proteome</keyword>
<feature type="region of interest" description="Disordered" evidence="1">
    <location>
        <begin position="102"/>
        <end position="141"/>
    </location>
</feature>
<reference evidence="3 4" key="1">
    <citation type="journal article" date="2017" name="PLoS Biol.">
        <title>The sea cucumber genome provides insights into morphological evolution and visceral regeneration.</title>
        <authorList>
            <person name="Zhang X."/>
            <person name="Sun L."/>
            <person name="Yuan J."/>
            <person name="Sun Y."/>
            <person name="Gao Y."/>
            <person name="Zhang L."/>
            <person name="Li S."/>
            <person name="Dai H."/>
            <person name="Hamel J.F."/>
            <person name="Liu C."/>
            <person name="Yu Y."/>
            <person name="Liu S."/>
            <person name="Lin W."/>
            <person name="Guo K."/>
            <person name="Jin S."/>
            <person name="Xu P."/>
            <person name="Storey K.B."/>
            <person name="Huan P."/>
            <person name="Zhang T."/>
            <person name="Zhou Y."/>
            <person name="Zhang J."/>
            <person name="Lin C."/>
            <person name="Li X."/>
            <person name="Xing L."/>
            <person name="Huo D."/>
            <person name="Sun M."/>
            <person name="Wang L."/>
            <person name="Mercier A."/>
            <person name="Li F."/>
            <person name="Yang H."/>
            <person name="Xiang J."/>
        </authorList>
    </citation>
    <scope>NUCLEOTIDE SEQUENCE [LARGE SCALE GENOMIC DNA]</scope>
    <source>
        <strain evidence="3">Shaxun</strain>
        <tissue evidence="3">Muscle</tissue>
    </source>
</reference>
<gene>
    <name evidence="3" type="ORF">BSL78_26600</name>
</gene>
<evidence type="ECO:0000313" key="3">
    <source>
        <dbReference type="EMBL" id="PIK36571.1"/>
    </source>
</evidence>
<dbReference type="SUPFAM" id="SSF47986">
    <property type="entry name" value="DEATH domain"/>
    <property type="match status" value="1"/>
</dbReference>
<dbReference type="PANTHER" id="PTHR15034:SF5">
    <property type="entry name" value="DEATH DOMAIN-CONTAINING PROTEIN CRADD"/>
    <property type="match status" value="1"/>
</dbReference>
<dbReference type="Gene3D" id="1.10.533.10">
    <property type="entry name" value="Death Domain, Fas"/>
    <property type="match status" value="1"/>
</dbReference>
<dbReference type="InterPro" id="IPR011029">
    <property type="entry name" value="DEATH-like_dom_sf"/>
</dbReference>
<dbReference type="GO" id="GO:0042981">
    <property type="term" value="P:regulation of apoptotic process"/>
    <property type="evidence" value="ECO:0007669"/>
    <property type="project" value="InterPro"/>
</dbReference>
<evidence type="ECO:0000313" key="4">
    <source>
        <dbReference type="Proteomes" id="UP000230750"/>
    </source>
</evidence>
<protein>
    <recommendedName>
        <fullName evidence="2">CARD domain-containing protein</fullName>
    </recommendedName>
</protein>
<dbReference type="CDD" id="cd01671">
    <property type="entry name" value="CARD"/>
    <property type="match status" value="1"/>
</dbReference>
<dbReference type="InterPro" id="IPR037939">
    <property type="entry name" value="CRADD"/>
</dbReference>
<dbReference type="InterPro" id="IPR001315">
    <property type="entry name" value="CARD"/>
</dbReference>
<evidence type="ECO:0000259" key="2">
    <source>
        <dbReference type="PROSITE" id="PS50209"/>
    </source>
</evidence>
<name>A0A2G8JLD2_STIJA</name>
<feature type="domain" description="CARD" evidence="2">
    <location>
        <begin position="1"/>
        <end position="75"/>
    </location>
</feature>
<dbReference type="EMBL" id="MRZV01001653">
    <property type="protein sequence ID" value="PIK36571.1"/>
    <property type="molecule type" value="Genomic_DNA"/>
</dbReference>
<dbReference type="OrthoDB" id="10031931at2759"/>
<dbReference type="PANTHER" id="PTHR15034">
    <property type="entry name" value="DEATH DOMAIN-CONTAINING PROTEIN CRADD"/>
    <property type="match status" value="1"/>
</dbReference>
<organism evidence="3 4">
    <name type="scientific">Stichopus japonicus</name>
    <name type="common">Sea cucumber</name>
    <dbReference type="NCBI Taxonomy" id="307972"/>
    <lineage>
        <taxon>Eukaryota</taxon>
        <taxon>Metazoa</taxon>
        <taxon>Echinodermata</taxon>
        <taxon>Eleutherozoa</taxon>
        <taxon>Echinozoa</taxon>
        <taxon>Holothuroidea</taxon>
        <taxon>Aspidochirotacea</taxon>
        <taxon>Aspidochirotida</taxon>
        <taxon>Stichopodidae</taxon>
        <taxon>Apostichopus</taxon>
    </lineage>
</organism>
<dbReference type="Pfam" id="PF00619">
    <property type="entry name" value="CARD"/>
    <property type="match status" value="1"/>
</dbReference>
<dbReference type="GO" id="GO:0070513">
    <property type="term" value="F:death domain binding"/>
    <property type="evidence" value="ECO:0007669"/>
    <property type="project" value="InterPro"/>
</dbReference>
<feature type="compositionally biased region" description="Acidic residues" evidence="1">
    <location>
        <begin position="105"/>
        <end position="115"/>
    </location>
</feature>
<proteinExistence type="predicted"/>
<dbReference type="AlphaFoldDB" id="A0A2G8JLD2"/>
<dbReference type="SMART" id="SM00114">
    <property type="entry name" value="CARD"/>
    <property type="match status" value="1"/>
</dbReference>
<sequence>MDPRDKWRLRNNRVALLDIDTGEICPYLIQEGVLTPEDAERIGSKETSKDKTEALLNMLESKGSRAFQVFKDAIKSEIKREDLTKKLDNTDMSKMPARLRKEMKEMEDEDSDSADDGNVIITTTTTSQKRKKPVEGEEHEFKQKKKLFIGVKGNNNVVMSGNTITYNNTSRGSSK</sequence>
<comment type="caution">
    <text evidence="3">The sequence shown here is derived from an EMBL/GenBank/DDBJ whole genome shotgun (WGS) entry which is preliminary data.</text>
</comment>